<dbReference type="AlphaFoldDB" id="A0A9D2PC72"/>
<dbReference type="Gene3D" id="2.40.10.170">
    <property type="match status" value="1"/>
</dbReference>
<evidence type="ECO:0000259" key="1">
    <source>
        <dbReference type="SMART" id="SM01058"/>
    </source>
</evidence>
<dbReference type="InterPro" id="IPR036101">
    <property type="entry name" value="CarD-like/TRCF_RID_sf"/>
</dbReference>
<evidence type="ECO:0000313" key="2">
    <source>
        <dbReference type="EMBL" id="HJC47524.1"/>
    </source>
</evidence>
<feature type="domain" description="CarD-like/TRCF RNAP-interacting" evidence="1">
    <location>
        <begin position="1"/>
        <end position="110"/>
    </location>
</feature>
<comment type="caution">
    <text evidence="2">The sequence shown here is derived from an EMBL/GenBank/DDBJ whole genome shotgun (WGS) entry which is preliminary data.</text>
</comment>
<proteinExistence type="predicted"/>
<accession>A0A9D2PC72</accession>
<protein>
    <submittedName>
        <fullName evidence="2">CarD family transcriptional regulator</fullName>
    </submittedName>
</protein>
<dbReference type="Proteomes" id="UP000823883">
    <property type="component" value="Unassembled WGS sequence"/>
</dbReference>
<dbReference type="SMART" id="SM01058">
    <property type="entry name" value="CarD_TRCF"/>
    <property type="match status" value="1"/>
</dbReference>
<dbReference type="EMBL" id="DWWL01000038">
    <property type="protein sequence ID" value="HJC47524.1"/>
    <property type="molecule type" value="Genomic_DNA"/>
</dbReference>
<evidence type="ECO:0000313" key="3">
    <source>
        <dbReference type="Proteomes" id="UP000823883"/>
    </source>
</evidence>
<reference evidence="2" key="1">
    <citation type="journal article" date="2021" name="PeerJ">
        <title>Extensive microbial diversity within the chicken gut microbiome revealed by metagenomics and culture.</title>
        <authorList>
            <person name="Gilroy R."/>
            <person name="Ravi A."/>
            <person name="Getino M."/>
            <person name="Pursley I."/>
            <person name="Horton D.L."/>
            <person name="Alikhan N.F."/>
            <person name="Baker D."/>
            <person name="Gharbi K."/>
            <person name="Hall N."/>
            <person name="Watson M."/>
            <person name="Adriaenssens E.M."/>
            <person name="Foster-Nyarko E."/>
            <person name="Jarju S."/>
            <person name="Secka A."/>
            <person name="Antonio M."/>
            <person name="Oren A."/>
            <person name="Chaudhuri R.R."/>
            <person name="La Ragione R."/>
            <person name="Hildebrand F."/>
            <person name="Pallen M.J."/>
        </authorList>
    </citation>
    <scope>NUCLEOTIDE SEQUENCE</scope>
    <source>
        <strain evidence="2">CHK183-5548</strain>
    </source>
</reference>
<dbReference type="InterPro" id="IPR042215">
    <property type="entry name" value="CarD-like_C"/>
</dbReference>
<dbReference type="Gene3D" id="1.20.58.1290">
    <property type="entry name" value="CarD-like, C-terminal domain"/>
    <property type="match status" value="1"/>
</dbReference>
<sequence>MFQAGDVIVCGSHGVCRVEKVGPISSAAADRDRIYYTLKPLYERGSVVFTPVDNQKMVIRPVISREEALRLIDGMRDAEGLGIQDEKKREEGYKEALKTCRAEELVRMMKTIYARGRSRAARGKKATDADSRYLKLAEDYLFGELAVSLDLDRDQVKAFIRERIGREED</sequence>
<gene>
    <name evidence="2" type="ORF">IAA04_05680</name>
</gene>
<dbReference type="InterPro" id="IPR003711">
    <property type="entry name" value="CarD-like/TRCF_RID"/>
</dbReference>
<organism evidence="2 3">
    <name type="scientific">Candidatus Lachnoclostridium pullistercoris</name>
    <dbReference type="NCBI Taxonomy" id="2838632"/>
    <lineage>
        <taxon>Bacteria</taxon>
        <taxon>Bacillati</taxon>
        <taxon>Bacillota</taxon>
        <taxon>Clostridia</taxon>
        <taxon>Lachnospirales</taxon>
        <taxon>Lachnospiraceae</taxon>
    </lineage>
</organism>
<reference evidence="2" key="2">
    <citation type="submission" date="2021-04" db="EMBL/GenBank/DDBJ databases">
        <authorList>
            <person name="Gilroy R."/>
        </authorList>
    </citation>
    <scope>NUCLEOTIDE SEQUENCE</scope>
    <source>
        <strain evidence="2">CHK183-5548</strain>
    </source>
</reference>
<dbReference type="SUPFAM" id="SSF141259">
    <property type="entry name" value="CarD-like"/>
    <property type="match status" value="1"/>
</dbReference>
<dbReference type="Pfam" id="PF02559">
    <property type="entry name" value="CarD_TRCF_RID"/>
    <property type="match status" value="1"/>
</dbReference>
<name>A0A9D2PC72_9FIRM</name>